<dbReference type="Proteomes" id="UP000029723">
    <property type="component" value="Unassembled WGS sequence"/>
</dbReference>
<keyword evidence="3" id="KW-0347">Helicase</keyword>
<comment type="caution">
    <text evidence="3">The sequence shown here is derived from an EMBL/GenBank/DDBJ whole genome shotgun (WGS) entry which is preliminary data.</text>
</comment>
<feature type="domain" description="DNA2/NAM7 helicase helicase" evidence="1">
    <location>
        <begin position="798"/>
        <end position="883"/>
    </location>
</feature>
<dbReference type="InterPro" id="IPR041677">
    <property type="entry name" value="DNA2/NAM7_AAA_11"/>
</dbReference>
<dbReference type="InterPro" id="IPR041679">
    <property type="entry name" value="DNA2/NAM7-like_C"/>
</dbReference>
<dbReference type="OrthoDB" id="9757917at2"/>
<protein>
    <submittedName>
        <fullName evidence="3">DNA helicase</fullName>
    </submittedName>
</protein>
<dbReference type="Gene3D" id="3.40.50.300">
    <property type="entry name" value="P-loop containing nucleotide triphosphate hydrolases"/>
    <property type="match status" value="2"/>
</dbReference>
<dbReference type="PANTHER" id="PTHR10887">
    <property type="entry name" value="DNA2/NAM7 HELICASE FAMILY"/>
    <property type="match status" value="1"/>
</dbReference>
<feature type="domain" description="DNA2/NAM7 helicase-like C-terminal" evidence="2">
    <location>
        <begin position="906"/>
        <end position="1122"/>
    </location>
</feature>
<evidence type="ECO:0000313" key="4">
    <source>
        <dbReference type="Proteomes" id="UP000029723"/>
    </source>
</evidence>
<dbReference type="CDD" id="cd18808">
    <property type="entry name" value="SF1_C_Upf1"/>
    <property type="match status" value="1"/>
</dbReference>
<dbReference type="AlphaFoldDB" id="A0A098YS94"/>
<dbReference type="Pfam" id="PF13086">
    <property type="entry name" value="AAA_11"/>
    <property type="match status" value="2"/>
</dbReference>
<reference evidence="3 4" key="1">
    <citation type="submission" date="2014-07" db="EMBL/GenBank/DDBJ databases">
        <authorList>
            <person name="McCorrison J."/>
            <person name="Sanka R."/>
            <person name="Torralba M."/>
            <person name="Gillis M."/>
            <person name="Haft D.H."/>
            <person name="Methe B."/>
            <person name="Sutton G."/>
            <person name="Nelson K.E."/>
        </authorList>
    </citation>
    <scope>NUCLEOTIDE SEQUENCE [LARGE SCALE GENOMIC DNA]</scope>
    <source>
        <strain evidence="3 4">S9-PR14</strain>
    </source>
</reference>
<dbReference type="RefSeq" id="WP_036926402.1">
    <property type="nucleotide sequence ID" value="NZ_JRPQ01000065.1"/>
</dbReference>
<keyword evidence="3" id="KW-0378">Hydrolase</keyword>
<gene>
    <name evidence="3" type="ORF">HMPREF9304_03455</name>
</gene>
<accession>A0A098YS94</accession>
<dbReference type="SUPFAM" id="SSF52540">
    <property type="entry name" value="P-loop containing nucleoside triphosphate hydrolases"/>
    <property type="match status" value="1"/>
</dbReference>
<keyword evidence="3" id="KW-0067">ATP-binding</keyword>
<evidence type="ECO:0000259" key="1">
    <source>
        <dbReference type="Pfam" id="PF13086"/>
    </source>
</evidence>
<dbReference type="EMBL" id="JRPQ01000065">
    <property type="protein sequence ID" value="KGI22590.1"/>
    <property type="molecule type" value="Genomic_DNA"/>
</dbReference>
<dbReference type="InterPro" id="IPR045055">
    <property type="entry name" value="DNA2/NAM7-like"/>
</dbReference>
<name>A0A098YS94_9BACT</name>
<evidence type="ECO:0000313" key="3">
    <source>
        <dbReference type="EMBL" id="KGI22590.1"/>
    </source>
</evidence>
<evidence type="ECO:0000259" key="2">
    <source>
        <dbReference type="Pfam" id="PF13087"/>
    </source>
</evidence>
<organism evidence="3 4">
    <name type="scientific">Hoylesella timonensis S9-PR14</name>
    <dbReference type="NCBI Taxonomy" id="1401062"/>
    <lineage>
        <taxon>Bacteria</taxon>
        <taxon>Pseudomonadati</taxon>
        <taxon>Bacteroidota</taxon>
        <taxon>Bacteroidia</taxon>
        <taxon>Bacteroidales</taxon>
        <taxon>Prevotellaceae</taxon>
        <taxon>Hoylesella</taxon>
    </lineage>
</organism>
<dbReference type="GO" id="GO:0004386">
    <property type="term" value="F:helicase activity"/>
    <property type="evidence" value="ECO:0007669"/>
    <property type="project" value="UniProtKB-KW"/>
</dbReference>
<dbReference type="InterPro" id="IPR047187">
    <property type="entry name" value="SF1_C_Upf1"/>
</dbReference>
<dbReference type="PANTHER" id="PTHR10887:SF495">
    <property type="entry name" value="HELICASE SENATAXIN ISOFORM X1-RELATED"/>
    <property type="match status" value="1"/>
</dbReference>
<proteinExistence type="predicted"/>
<sequence>MNKTDTYITAKELYQQVGKIIETNEHSPALVNKMMHETLVLTCAAGLRNSTYSFGDLRARVDRLCSQWQISAQDTHAIHRMRRHSNSSSRLLPEDVLYDLRSLCVFISAVFREAIPSFLVEKLPARGQELQKGLRLDKRYIRCIVRHWDNQYIWVLPDGDTDEQLLQVEYASKQQFADMSYLQEILRTGMQLNLLDCQIEEYLITPRLIVVEPDCLIDISSLAACFTDYGHHPAVYTLNRMREKPNTQHTILGNFAGCALDNMVFAQQDRPFSLTETLKENYQEKALEYCTCTTLNPTLFKTDAAKQAQNMQQIVTELFKTYQRSHAILEPSFVCETLGIQGRVDLMTTDFRLLVEQKSGKNMNLEYNRRNAHGTQHVESHYVQALLYAGVLKYNFQLSNSATQIFLLYSKYPLPAGLLSVARLDMLLQETIKLRNLIVATDINNAVSGFGDMLNQLNAQTLNTAKNDTFFYNRYLLPQVKAITQPLQEMYSLEKAYFCRMMTFVLKEQLISKAGSTDGNGRSNADLWSMPLSEKREMGNIYTGLHITKKTRTGQRGFDEITLSVPDQGAEFLPNFRRGDMVYLYGYHPDAVPDVRQSILFKGFMKDIKTHEIVIHLADAQQNEDILFVHRDENTHPHRTPLVYAVEHSASDASGSSAFQALHTLMTTHKDRRNLLLGQRKPQADKTRTLTKSYHPDYDSVLLQAKQACDYFLLVGPPGTGKTSMALRYMVEEELACSGTNLLLMAYTNRAVDEICSMLTSADLDYLRLGNEFSCEPRFTSHLLGQAIKHYTKLTDLQRRLEHTRIIVSTTSMMMHKPFIFALKHFSLAIIDEASQILEPNLIGILAHHCSTANATTSNEGNKPSIDKFILIGDYKQLPAVVQQSEEESKVDVPELLSIGLSNCRNSLFERLIHWEEQQGRTDFTGILHKQGRMHPELSAFPNRMFYFKEQLQPVPLPHQLAVDIGYLGKPKDETDQQLVQHRLLYYASKKNETMGKSDKVNIDEAQKVADLLNRIYTLTQKNFDPLRTVGVIVPYRNQIAMIRQEIEKTGNTALKDVCIDTVERYQGSQRDIIIYSFTVQHRYQLDFLTSNSFYEDDKLIDRKLNVAITRARKQLIILGNQPILSANPLFKALLEQIPHHLR</sequence>
<keyword evidence="3" id="KW-0547">Nucleotide-binding</keyword>
<dbReference type="InterPro" id="IPR027417">
    <property type="entry name" value="P-loop_NTPase"/>
</dbReference>
<feature type="domain" description="DNA2/NAM7 helicase helicase" evidence="1">
    <location>
        <begin position="709"/>
        <end position="790"/>
    </location>
</feature>
<dbReference type="Pfam" id="PF13087">
    <property type="entry name" value="AAA_12"/>
    <property type="match status" value="1"/>
</dbReference>